<feature type="signal peptide" evidence="1">
    <location>
        <begin position="1"/>
        <end position="18"/>
    </location>
</feature>
<dbReference type="Proteomes" id="UP001230504">
    <property type="component" value="Unassembled WGS sequence"/>
</dbReference>
<sequence length="237" mass="27911">MRGLYIGLGAVALVSVNANQYPNCEHDNCYNNLIDDRFKNEANVFCVDFLDGTTTALSAIPTDFANCDSIKAASSACSCVTYTLTHTVPVTTSTPSFWITSTTAPSTTYIVYYVIYNKHFFHCQQHHILKQQYIIYNLYDKEHFSTHTLFKWHVDYHNLHFFSNKHLINCHQQHIVYYLQDKHFTRHQQRQRLKHHSNHFHFSYLGNEHFCGFFDEHFCGFFDEHSRNFCDQHSRGF</sequence>
<evidence type="ECO:0000313" key="2">
    <source>
        <dbReference type="EMBL" id="KAK1586088.1"/>
    </source>
</evidence>
<gene>
    <name evidence="2" type="ORF">LY79DRAFT_670534</name>
</gene>
<evidence type="ECO:0000256" key="1">
    <source>
        <dbReference type="SAM" id="SignalP"/>
    </source>
</evidence>
<organism evidence="2 3">
    <name type="scientific">Colletotrichum navitas</name>
    <dbReference type="NCBI Taxonomy" id="681940"/>
    <lineage>
        <taxon>Eukaryota</taxon>
        <taxon>Fungi</taxon>
        <taxon>Dikarya</taxon>
        <taxon>Ascomycota</taxon>
        <taxon>Pezizomycotina</taxon>
        <taxon>Sordariomycetes</taxon>
        <taxon>Hypocreomycetidae</taxon>
        <taxon>Glomerellales</taxon>
        <taxon>Glomerellaceae</taxon>
        <taxon>Colletotrichum</taxon>
        <taxon>Colletotrichum graminicola species complex</taxon>
    </lineage>
</organism>
<feature type="chain" id="PRO_5042247616" evidence="1">
    <location>
        <begin position="19"/>
        <end position="237"/>
    </location>
</feature>
<name>A0AAD8V3N9_9PEZI</name>
<protein>
    <submittedName>
        <fullName evidence="2">Uncharacterized protein</fullName>
    </submittedName>
</protein>
<dbReference type="GeneID" id="85448029"/>
<keyword evidence="1" id="KW-0732">Signal</keyword>
<dbReference type="AlphaFoldDB" id="A0AAD8V3N9"/>
<dbReference type="RefSeq" id="XP_060413046.1">
    <property type="nucleotide sequence ID" value="XM_060563789.1"/>
</dbReference>
<keyword evidence="3" id="KW-1185">Reference proteome</keyword>
<dbReference type="EMBL" id="JAHLJV010000038">
    <property type="protein sequence ID" value="KAK1586088.1"/>
    <property type="molecule type" value="Genomic_DNA"/>
</dbReference>
<comment type="caution">
    <text evidence="2">The sequence shown here is derived from an EMBL/GenBank/DDBJ whole genome shotgun (WGS) entry which is preliminary data.</text>
</comment>
<accession>A0AAD8V3N9</accession>
<proteinExistence type="predicted"/>
<evidence type="ECO:0000313" key="3">
    <source>
        <dbReference type="Proteomes" id="UP001230504"/>
    </source>
</evidence>
<reference evidence="2" key="1">
    <citation type="submission" date="2021-06" db="EMBL/GenBank/DDBJ databases">
        <title>Comparative genomics, transcriptomics and evolutionary studies reveal genomic signatures of adaptation to plant cell wall in hemibiotrophic fungi.</title>
        <authorList>
            <consortium name="DOE Joint Genome Institute"/>
            <person name="Baroncelli R."/>
            <person name="Diaz J.F."/>
            <person name="Benocci T."/>
            <person name="Peng M."/>
            <person name="Battaglia E."/>
            <person name="Haridas S."/>
            <person name="Andreopoulos W."/>
            <person name="Labutti K."/>
            <person name="Pangilinan J."/>
            <person name="Floch G.L."/>
            <person name="Makela M.R."/>
            <person name="Henrissat B."/>
            <person name="Grigoriev I.V."/>
            <person name="Crouch J.A."/>
            <person name="De Vries R.P."/>
            <person name="Sukno S.A."/>
            <person name="Thon M.R."/>
        </authorList>
    </citation>
    <scope>NUCLEOTIDE SEQUENCE</scope>
    <source>
        <strain evidence="2">CBS 125086</strain>
    </source>
</reference>